<dbReference type="GO" id="GO:0003677">
    <property type="term" value="F:DNA binding"/>
    <property type="evidence" value="ECO:0007669"/>
    <property type="project" value="InterPro"/>
</dbReference>
<evidence type="ECO:0000313" key="1">
    <source>
        <dbReference type="EMBL" id="SHF17174.1"/>
    </source>
</evidence>
<proteinExistence type="predicted"/>
<accession>A0A1M4ZGK1</accession>
<dbReference type="InterPro" id="IPR010982">
    <property type="entry name" value="Lambda_DNA-bd_dom_sf"/>
</dbReference>
<dbReference type="Proteomes" id="UP000184236">
    <property type="component" value="Unassembled WGS sequence"/>
</dbReference>
<dbReference type="AlphaFoldDB" id="A0A1M4ZGK1"/>
<evidence type="ECO:0000313" key="2">
    <source>
        <dbReference type="Proteomes" id="UP000184236"/>
    </source>
</evidence>
<name>A0A1M4ZGK1_9FLAO</name>
<dbReference type="Gene3D" id="1.10.260.40">
    <property type="entry name" value="lambda repressor-like DNA-binding domains"/>
    <property type="match status" value="1"/>
</dbReference>
<reference evidence="2" key="1">
    <citation type="submission" date="2016-11" db="EMBL/GenBank/DDBJ databases">
        <authorList>
            <person name="Varghese N."/>
            <person name="Submissions S."/>
        </authorList>
    </citation>
    <scope>NUCLEOTIDE SEQUENCE [LARGE SCALE GENOMIC DNA]</scope>
    <source>
        <strain evidence="2">DSM 26898</strain>
    </source>
</reference>
<dbReference type="InterPro" id="IPR001387">
    <property type="entry name" value="Cro/C1-type_HTH"/>
</dbReference>
<dbReference type="EMBL" id="FQVO01000010">
    <property type="protein sequence ID" value="SHF17174.1"/>
    <property type="molecule type" value="Genomic_DNA"/>
</dbReference>
<organism evidence="1 2">
    <name type="scientific">Chryseobacterium takakiae</name>
    <dbReference type="NCBI Taxonomy" id="1302685"/>
    <lineage>
        <taxon>Bacteria</taxon>
        <taxon>Pseudomonadati</taxon>
        <taxon>Bacteroidota</taxon>
        <taxon>Flavobacteriia</taxon>
        <taxon>Flavobacteriales</taxon>
        <taxon>Weeksellaceae</taxon>
        <taxon>Chryseobacterium group</taxon>
        <taxon>Chryseobacterium</taxon>
    </lineage>
</organism>
<dbReference type="CDD" id="cd00093">
    <property type="entry name" value="HTH_XRE"/>
    <property type="match status" value="1"/>
</dbReference>
<dbReference type="SUPFAM" id="SSF47413">
    <property type="entry name" value="lambda repressor-like DNA-binding domains"/>
    <property type="match status" value="1"/>
</dbReference>
<sequence>MNFNNILLFLFDKTLNMKIYEKIREYSKSRGETMKEIANAYGVTPQSIQLYFSGKNAMPLNFLVWYIEEHPDLDLYALFNKNEQSIVSEPKPAYHKKSKKQDVIDRIVEILEKEL</sequence>
<gene>
    <name evidence="1" type="ORF">SAMN05444408_11031</name>
</gene>
<protein>
    <submittedName>
        <fullName evidence="1">Transcriptional regulator, contains XRE-family HTH domain</fullName>
    </submittedName>
</protein>
<keyword evidence="2" id="KW-1185">Reference proteome</keyword>